<feature type="active site" description="Proton donor" evidence="1">
    <location>
        <position position="438"/>
    </location>
</feature>
<feature type="signal peptide" evidence="3">
    <location>
        <begin position="1"/>
        <end position="22"/>
    </location>
</feature>
<dbReference type="PANTHER" id="PTHR45726">
    <property type="entry name" value="LEUKOTRIENE A-4 HYDROLASE"/>
    <property type="match status" value="1"/>
</dbReference>
<organism evidence="5 6">
    <name type="scientific">Aquiflexum balticum DSM 16537</name>
    <dbReference type="NCBI Taxonomy" id="758820"/>
    <lineage>
        <taxon>Bacteria</taxon>
        <taxon>Pseudomonadati</taxon>
        <taxon>Bacteroidota</taxon>
        <taxon>Cytophagia</taxon>
        <taxon>Cytophagales</taxon>
        <taxon>Cyclobacteriaceae</taxon>
        <taxon>Aquiflexum</taxon>
    </lineage>
</organism>
<evidence type="ECO:0000313" key="5">
    <source>
        <dbReference type="EMBL" id="SMD45770.1"/>
    </source>
</evidence>
<reference evidence="6" key="1">
    <citation type="submission" date="2017-04" db="EMBL/GenBank/DDBJ databases">
        <authorList>
            <person name="Varghese N."/>
            <person name="Submissions S."/>
        </authorList>
    </citation>
    <scope>NUCLEOTIDE SEQUENCE [LARGE SCALE GENOMIC DNA]</scope>
    <source>
        <strain evidence="6">DSM 16537</strain>
    </source>
</reference>
<keyword evidence="2" id="KW-0862">Zinc</keyword>
<keyword evidence="6" id="KW-1185">Reference proteome</keyword>
<evidence type="ECO:0000313" key="6">
    <source>
        <dbReference type="Proteomes" id="UP000192333"/>
    </source>
</evidence>
<keyword evidence="5" id="KW-0031">Aminopeptidase</keyword>
<dbReference type="AlphaFoldDB" id="A0A1W2HA43"/>
<dbReference type="PANTHER" id="PTHR45726:SF3">
    <property type="entry name" value="LEUKOTRIENE A-4 HYDROLASE"/>
    <property type="match status" value="1"/>
</dbReference>
<sequence>MSKRIYLSFWIILISTSFSMLNGQTDRWQQKVKYEMNVEMDVNSNLFQGTQKLHYTNNSPDTLVRAFYHLYFNAFQPNSMMDVRSRTISDPDRRVLDRIQNLTPEEIGFLKVKTLSMNGKKVVFEHVESILEVDLKEPILPGQTVVFDMEFEGQVPLQVRRSGRDNAEGIRYSMAQWYPKMAAYDVRGWHSNPYIGREFYGNFGDFDVKITIDKSYILGGTGYLQNANEIGHGYEDDGVKVPNPKGKNLTWHFIAPHVHDFMWAADPKYTHEKVKMPNGPMVHFLYVKNEKTEENWSKLKGYTTDAIQYMSDNFGKYPYDQYSVVQGGDGGMEYPMSTLITGHRNLRSLVGVTVHELIHSWYYGVLGFNESSEPWLDEGFTTWGTSVVMDAVFDKNPNFIQDGSYKSYFRLAKAGYEEPLSTHADHYNLNSAYGPGTYNKGAVFVEQLAYVIGKENFDKAMLRLWNDWQFKHPNGNDVIRVMEKVSGLELDWYYDYFIASTKTIDYGVNSVEAAGDNTKITLERFGLMPMPIDMVVTYVDGSQEMIYLPLVIQRGSKPEEAGMPKRVATQKWPWTNYSTEVNVGRPLSEIKSVEIDPSLRLADINRENNRIEVSTLMPKK</sequence>
<accession>A0A1W2HA43</accession>
<evidence type="ECO:0000256" key="2">
    <source>
        <dbReference type="PIRSR" id="PIRSR634015-3"/>
    </source>
</evidence>
<dbReference type="InterPro" id="IPR027268">
    <property type="entry name" value="Peptidase_M4/M1_CTD_sf"/>
</dbReference>
<dbReference type="OrthoDB" id="9814383at2"/>
<dbReference type="Pfam" id="PF01433">
    <property type="entry name" value="Peptidase_M1"/>
    <property type="match status" value="1"/>
</dbReference>
<keyword evidence="5" id="KW-0645">Protease</keyword>
<dbReference type="SUPFAM" id="SSF55486">
    <property type="entry name" value="Metalloproteases ('zincins'), catalytic domain"/>
    <property type="match status" value="1"/>
</dbReference>
<dbReference type="GO" id="GO:0008270">
    <property type="term" value="F:zinc ion binding"/>
    <property type="evidence" value="ECO:0007669"/>
    <property type="project" value="InterPro"/>
</dbReference>
<feature type="binding site" evidence="2">
    <location>
        <position position="355"/>
    </location>
    <ligand>
        <name>Zn(2+)</name>
        <dbReference type="ChEBI" id="CHEBI:29105"/>
        <note>catalytic</note>
    </ligand>
</feature>
<dbReference type="EMBL" id="LT838813">
    <property type="protein sequence ID" value="SMD45770.1"/>
    <property type="molecule type" value="Genomic_DNA"/>
</dbReference>
<gene>
    <name evidence="5" type="ORF">SAMN00777080_4437</name>
</gene>
<proteinExistence type="predicted"/>
<feature type="active site" description="Proton acceptor" evidence="1">
    <location>
        <position position="356"/>
    </location>
</feature>
<feature type="binding site" evidence="2">
    <location>
        <position position="359"/>
    </location>
    <ligand>
        <name>Zn(2+)</name>
        <dbReference type="ChEBI" id="CHEBI:29105"/>
        <note>catalytic</note>
    </ligand>
</feature>
<feature type="binding site" evidence="2">
    <location>
        <position position="378"/>
    </location>
    <ligand>
        <name>Zn(2+)</name>
        <dbReference type="ChEBI" id="CHEBI:29105"/>
        <note>catalytic</note>
    </ligand>
</feature>
<dbReference type="GO" id="GO:0008237">
    <property type="term" value="F:metallopeptidase activity"/>
    <property type="evidence" value="ECO:0007669"/>
    <property type="project" value="InterPro"/>
</dbReference>
<keyword evidence="2" id="KW-0479">Metal-binding</keyword>
<feature type="chain" id="PRO_5012009314" evidence="3">
    <location>
        <begin position="23"/>
        <end position="620"/>
    </location>
</feature>
<dbReference type="CDD" id="cd09604">
    <property type="entry name" value="M1_APN_like"/>
    <property type="match status" value="1"/>
</dbReference>
<evidence type="ECO:0000256" key="1">
    <source>
        <dbReference type="PIRSR" id="PIRSR634015-1"/>
    </source>
</evidence>
<dbReference type="InterPro" id="IPR034015">
    <property type="entry name" value="M1_LTA4H"/>
</dbReference>
<keyword evidence="5" id="KW-0378">Hydrolase</keyword>
<keyword evidence="3" id="KW-0732">Signal</keyword>
<dbReference type="InterPro" id="IPR014782">
    <property type="entry name" value="Peptidase_M1_dom"/>
</dbReference>
<dbReference type="Gene3D" id="1.10.390.10">
    <property type="entry name" value="Neutral Protease Domain 2"/>
    <property type="match status" value="1"/>
</dbReference>
<feature type="domain" description="Peptidase M1 membrane alanine aminopeptidase" evidence="4">
    <location>
        <begin position="343"/>
        <end position="495"/>
    </location>
</feature>
<name>A0A1W2HA43_9BACT</name>
<protein>
    <submittedName>
        <fullName evidence="5">Aminopeptidase N</fullName>
    </submittedName>
</protein>
<evidence type="ECO:0000259" key="4">
    <source>
        <dbReference type="Pfam" id="PF01433"/>
    </source>
</evidence>
<dbReference type="Proteomes" id="UP000192333">
    <property type="component" value="Chromosome I"/>
</dbReference>
<dbReference type="STRING" id="758820.SAMN00777080_4437"/>
<dbReference type="GO" id="GO:0004177">
    <property type="term" value="F:aminopeptidase activity"/>
    <property type="evidence" value="ECO:0007669"/>
    <property type="project" value="UniProtKB-KW"/>
</dbReference>
<evidence type="ECO:0000256" key="3">
    <source>
        <dbReference type="SAM" id="SignalP"/>
    </source>
</evidence>
<comment type="cofactor">
    <cofactor evidence="2">
        <name>Zn(2+)</name>
        <dbReference type="ChEBI" id="CHEBI:29105"/>
    </cofactor>
    <text evidence="2">Binds 1 zinc ion per subunit.</text>
</comment>
<dbReference type="RefSeq" id="WP_084122746.1">
    <property type="nucleotide sequence ID" value="NZ_LT838813.1"/>
</dbReference>